<sequence>MDVDPADAAAVERARAALERVAERLAAAGARDEALAEHVEPKPVLGIRRRPTMRSLGRAWRLGALLVTRDGAVWQTGISTRVAEPGRPQFHAASVEQRRAYRAAALQGGFPLGETVNHAIAPIPIDAPLIGGDGALVVRGGEALVRWGTDAPVPLERYLDDLADLLLHPPEGAGG</sequence>
<name>A0A5M8QEK7_9MICO</name>
<dbReference type="OrthoDB" id="5122834at2"/>
<comment type="caution">
    <text evidence="1">The sequence shown here is derived from an EMBL/GenBank/DDBJ whole genome shotgun (WGS) entry which is preliminary data.</text>
</comment>
<dbReference type="EMBL" id="VOIR01000013">
    <property type="protein sequence ID" value="KAA6433638.1"/>
    <property type="molecule type" value="Genomic_DNA"/>
</dbReference>
<dbReference type="RefSeq" id="WP_146356020.1">
    <property type="nucleotide sequence ID" value="NZ_VOIR01000013.1"/>
</dbReference>
<keyword evidence="2" id="KW-1185">Reference proteome</keyword>
<dbReference type="Proteomes" id="UP000323221">
    <property type="component" value="Unassembled WGS sequence"/>
</dbReference>
<organism evidence="1 2">
    <name type="scientific">Agrococcus sediminis</name>
    <dbReference type="NCBI Taxonomy" id="2599924"/>
    <lineage>
        <taxon>Bacteria</taxon>
        <taxon>Bacillati</taxon>
        <taxon>Actinomycetota</taxon>
        <taxon>Actinomycetes</taxon>
        <taxon>Micrococcales</taxon>
        <taxon>Microbacteriaceae</taxon>
        <taxon>Agrococcus</taxon>
    </lineage>
</organism>
<proteinExistence type="predicted"/>
<gene>
    <name evidence="1" type="ORF">FQ330_05955</name>
</gene>
<accession>A0A5M8QEK7</accession>
<reference evidence="1 2" key="1">
    <citation type="submission" date="2019-08" db="EMBL/GenBank/DDBJ databases">
        <title>Agrococcus lahaulensis sp. nov., isolated from a cold desert of the Indian Himalayas.</title>
        <authorList>
            <person name="Qu J.H."/>
        </authorList>
    </citation>
    <scope>NUCLEOTIDE SEQUENCE [LARGE SCALE GENOMIC DNA]</scope>
    <source>
        <strain evidence="1 2">NS18</strain>
    </source>
</reference>
<protein>
    <submittedName>
        <fullName evidence="1">Uncharacterized protein</fullName>
    </submittedName>
</protein>
<evidence type="ECO:0000313" key="1">
    <source>
        <dbReference type="EMBL" id="KAA6433638.1"/>
    </source>
</evidence>
<dbReference type="AlphaFoldDB" id="A0A5M8QEK7"/>
<evidence type="ECO:0000313" key="2">
    <source>
        <dbReference type="Proteomes" id="UP000323221"/>
    </source>
</evidence>